<feature type="transmembrane region" description="Helical" evidence="1">
    <location>
        <begin position="106"/>
        <end position="133"/>
    </location>
</feature>
<evidence type="ECO:0000256" key="1">
    <source>
        <dbReference type="SAM" id="Phobius"/>
    </source>
</evidence>
<evidence type="ECO:0000313" key="3">
    <source>
        <dbReference type="Proteomes" id="UP001163882"/>
    </source>
</evidence>
<accession>A0ABY6IQG2</accession>
<proteinExistence type="predicted"/>
<keyword evidence="1" id="KW-0472">Membrane</keyword>
<feature type="transmembrane region" description="Helical" evidence="1">
    <location>
        <begin position="139"/>
        <end position="160"/>
    </location>
</feature>
<dbReference type="EMBL" id="CP107716">
    <property type="protein sequence ID" value="UYQ72859.1"/>
    <property type="molecule type" value="Genomic_DNA"/>
</dbReference>
<gene>
    <name evidence="2" type="ORF">OF122_03530</name>
</gene>
<keyword evidence="3" id="KW-1185">Reference proteome</keyword>
<sequence>MSAFSPKTMASLLRADALNVSRDPMLMIGIVMSMLPVPLIVVFGPLAETAASETFGITGMARLLGALAVLMPGAMLGWVTGFMLLDDRDEAVLMVLETTPIGRNGIIAYRLVVTIVLTVIVSVSIGFFVLPALLWTTPFLMAIIAAGHAVLSALFLLAFAANKVEGLALTKLINLALLAPLAALFAPPWRYLAAIVPAFWIGEMTGISPTALSPLPATVISLATTVLFVMFLLRCLDRRAD</sequence>
<dbReference type="Proteomes" id="UP001163882">
    <property type="component" value="Chromosome"/>
</dbReference>
<reference evidence="2" key="1">
    <citation type="submission" date="2022-10" db="EMBL/GenBank/DDBJ databases">
        <title>YIM 151497 complete genome.</title>
        <authorList>
            <person name="Chen X."/>
        </authorList>
    </citation>
    <scope>NUCLEOTIDE SEQUENCE</scope>
    <source>
        <strain evidence="2">YIM 151497</strain>
    </source>
</reference>
<keyword evidence="1" id="KW-0812">Transmembrane</keyword>
<keyword evidence="1" id="KW-1133">Transmembrane helix</keyword>
<dbReference type="RefSeq" id="WP_264226463.1">
    <property type="nucleotide sequence ID" value="NZ_CP107716.1"/>
</dbReference>
<name>A0ABY6IQG2_9HYPH</name>
<feature type="transmembrane region" description="Helical" evidence="1">
    <location>
        <begin position="63"/>
        <end position="85"/>
    </location>
</feature>
<feature type="transmembrane region" description="Helical" evidence="1">
    <location>
        <begin position="24"/>
        <end position="43"/>
    </location>
</feature>
<organism evidence="2 3">
    <name type="scientific">Pelagibacterium flavum</name>
    <dbReference type="NCBI Taxonomy" id="2984530"/>
    <lineage>
        <taxon>Bacteria</taxon>
        <taxon>Pseudomonadati</taxon>
        <taxon>Pseudomonadota</taxon>
        <taxon>Alphaproteobacteria</taxon>
        <taxon>Hyphomicrobiales</taxon>
        <taxon>Devosiaceae</taxon>
        <taxon>Pelagibacterium</taxon>
    </lineage>
</organism>
<feature type="transmembrane region" description="Helical" evidence="1">
    <location>
        <begin position="172"/>
        <end position="191"/>
    </location>
</feature>
<evidence type="ECO:0000313" key="2">
    <source>
        <dbReference type="EMBL" id="UYQ72859.1"/>
    </source>
</evidence>
<feature type="transmembrane region" description="Helical" evidence="1">
    <location>
        <begin position="211"/>
        <end position="233"/>
    </location>
</feature>
<protein>
    <recommendedName>
        <fullName evidence="4">ABC transporter permease</fullName>
    </recommendedName>
</protein>
<evidence type="ECO:0008006" key="4">
    <source>
        <dbReference type="Google" id="ProtNLM"/>
    </source>
</evidence>